<reference evidence="5" key="1">
    <citation type="journal article" date="2014" name="Front. Microbiol.">
        <title>High frequency of phylogenetically diverse reductive dehalogenase-homologous genes in deep subseafloor sedimentary metagenomes.</title>
        <authorList>
            <person name="Kawai M."/>
            <person name="Futagami T."/>
            <person name="Toyoda A."/>
            <person name="Takaki Y."/>
            <person name="Nishi S."/>
            <person name="Hori S."/>
            <person name="Arai W."/>
            <person name="Tsubouchi T."/>
            <person name="Morono Y."/>
            <person name="Uchiyama I."/>
            <person name="Ito T."/>
            <person name="Fujiyama A."/>
            <person name="Inagaki F."/>
            <person name="Takami H."/>
        </authorList>
    </citation>
    <scope>NUCLEOTIDE SEQUENCE</scope>
    <source>
        <strain evidence="5">Expedition CK06-06</strain>
    </source>
</reference>
<dbReference type="EMBL" id="BART01008213">
    <property type="protein sequence ID" value="GAG70407.1"/>
    <property type="molecule type" value="Genomic_DNA"/>
</dbReference>
<evidence type="ECO:0000256" key="3">
    <source>
        <dbReference type="ARBA" id="ARBA00022786"/>
    </source>
</evidence>
<evidence type="ECO:0000259" key="4">
    <source>
        <dbReference type="Pfam" id="PF13229"/>
    </source>
</evidence>
<dbReference type="InterPro" id="IPR012334">
    <property type="entry name" value="Pectin_lyas_fold"/>
</dbReference>
<dbReference type="InterPro" id="IPR006626">
    <property type="entry name" value="PbH1"/>
</dbReference>
<dbReference type="InterPro" id="IPR011050">
    <property type="entry name" value="Pectin_lyase_fold/virulence"/>
</dbReference>
<evidence type="ECO:0000313" key="5">
    <source>
        <dbReference type="EMBL" id="GAG70407.1"/>
    </source>
</evidence>
<dbReference type="NCBIfam" id="TIGR03804">
    <property type="entry name" value="para_beta_helix"/>
    <property type="match status" value="4"/>
</dbReference>
<dbReference type="PANTHER" id="PTHR22990:SF15">
    <property type="entry name" value="F-BOX ONLY PROTEIN 10"/>
    <property type="match status" value="1"/>
</dbReference>
<evidence type="ECO:0000256" key="1">
    <source>
        <dbReference type="ARBA" id="ARBA00004906"/>
    </source>
</evidence>
<evidence type="ECO:0000256" key="2">
    <source>
        <dbReference type="ARBA" id="ARBA00022737"/>
    </source>
</evidence>
<accession>X1ALN9</accession>
<protein>
    <recommendedName>
        <fullName evidence="4">Right handed beta helix domain-containing protein</fullName>
    </recommendedName>
</protein>
<comment type="pathway">
    <text evidence="1">Protein modification; protein ubiquitination.</text>
</comment>
<gene>
    <name evidence="5" type="ORF">S01H4_18508</name>
</gene>
<keyword evidence="2" id="KW-0677">Repeat</keyword>
<proteinExistence type="predicted"/>
<dbReference type="InterPro" id="IPR022441">
    <property type="entry name" value="Para_beta_helix_rpt-2"/>
</dbReference>
<name>X1ALN9_9ZZZZ</name>
<dbReference type="PANTHER" id="PTHR22990">
    <property type="entry name" value="F-BOX ONLY PROTEIN"/>
    <property type="match status" value="1"/>
</dbReference>
<dbReference type="InterPro" id="IPR039448">
    <property type="entry name" value="Beta_helix"/>
</dbReference>
<sequence>MSGINFYNTSESIAYNNKIYNNIAFGIAIGTTSREITVFNNTIKTNNNYGVRIFGVVNITVNQNKISSNYNPGIFLRNSQSCNITANTIYLNSKGIHIENSYFSLVADNFIENNDGTGIYFQGTNNNNTLSNNTIANNMEYGVILQHGTEDNKIEYNVFLNNTNYAIYLHSSSVDSLIIWNDFIDNNLGGYSQAYDSGSGNNFTYNYWDDWNAPDTNYDGYV</sequence>
<dbReference type="InterPro" id="IPR051550">
    <property type="entry name" value="SCF-Subunits/Alg-Epimerases"/>
</dbReference>
<feature type="non-terminal residue" evidence="5">
    <location>
        <position position="222"/>
    </location>
</feature>
<feature type="domain" description="Right handed beta helix" evidence="4">
    <location>
        <begin position="2"/>
        <end position="148"/>
    </location>
</feature>
<dbReference type="Gene3D" id="2.160.20.10">
    <property type="entry name" value="Single-stranded right-handed beta-helix, Pectin lyase-like"/>
    <property type="match status" value="2"/>
</dbReference>
<dbReference type="SUPFAM" id="SSF51126">
    <property type="entry name" value="Pectin lyase-like"/>
    <property type="match status" value="1"/>
</dbReference>
<dbReference type="SMART" id="SM00710">
    <property type="entry name" value="PbH1"/>
    <property type="match status" value="7"/>
</dbReference>
<organism evidence="5">
    <name type="scientific">marine sediment metagenome</name>
    <dbReference type="NCBI Taxonomy" id="412755"/>
    <lineage>
        <taxon>unclassified sequences</taxon>
        <taxon>metagenomes</taxon>
        <taxon>ecological metagenomes</taxon>
    </lineage>
</organism>
<dbReference type="Pfam" id="PF13229">
    <property type="entry name" value="Beta_helix"/>
    <property type="match status" value="1"/>
</dbReference>
<dbReference type="AlphaFoldDB" id="X1ALN9"/>
<keyword evidence="3" id="KW-0833">Ubl conjugation pathway</keyword>
<comment type="caution">
    <text evidence="5">The sequence shown here is derived from an EMBL/GenBank/DDBJ whole genome shotgun (WGS) entry which is preliminary data.</text>
</comment>